<dbReference type="EMBL" id="JABSTV010001249">
    <property type="protein sequence ID" value="KAH7962090.1"/>
    <property type="molecule type" value="Genomic_DNA"/>
</dbReference>
<evidence type="ECO:0000313" key="2">
    <source>
        <dbReference type="EMBL" id="KAH7962090.1"/>
    </source>
</evidence>
<feature type="compositionally biased region" description="Basic and acidic residues" evidence="1">
    <location>
        <begin position="31"/>
        <end position="54"/>
    </location>
</feature>
<dbReference type="AlphaFoldDB" id="A0A9D4Q063"/>
<evidence type="ECO:0000313" key="3">
    <source>
        <dbReference type="Proteomes" id="UP000821837"/>
    </source>
</evidence>
<comment type="caution">
    <text evidence="2">The sequence shown here is derived from an EMBL/GenBank/DDBJ whole genome shotgun (WGS) entry which is preliminary data.</text>
</comment>
<reference evidence="2" key="1">
    <citation type="journal article" date="2020" name="Cell">
        <title>Large-Scale Comparative Analyses of Tick Genomes Elucidate Their Genetic Diversity and Vector Capacities.</title>
        <authorList>
            <consortium name="Tick Genome and Microbiome Consortium (TIGMIC)"/>
            <person name="Jia N."/>
            <person name="Wang J."/>
            <person name="Shi W."/>
            <person name="Du L."/>
            <person name="Sun Y."/>
            <person name="Zhan W."/>
            <person name="Jiang J.F."/>
            <person name="Wang Q."/>
            <person name="Zhang B."/>
            <person name="Ji P."/>
            <person name="Bell-Sakyi L."/>
            <person name="Cui X.M."/>
            <person name="Yuan T.T."/>
            <person name="Jiang B.G."/>
            <person name="Yang W.F."/>
            <person name="Lam T.T."/>
            <person name="Chang Q.C."/>
            <person name="Ding S.J."/>
            <person name="Wang X.J."/>
            <person name="Zhu J.G."/>
            <person name="Ruan X.D."/>
            <person name="Zhao L."/>
            <person name="Wei J.T."/>
            <person name="Ye R.Z."/>
            <person name="Que T.C."/>
            <person name="Du C.H."/>
            <person name="Zhou Y.H."/>
            <person name="Cheng J.X."/>
            <person name="Dai P.F."/>
            <person name="Guo W.B."/>
            <person name="Han X.H."/>
            <person name="Huang E.J."/>
            <person name="Li L.F."/>
            <person name="Wei W."/>
            <person name="Gao Y.C."/>
            <person name="Liu J.Z."/>
            <person name="Shao H.Z."/>
            <person name="Wang X."/>
            <person name="Wang C.C."/>
            <person name="Yang T.C."/>
            <person name="Huo Q.B."/>
            <person name="Li W."/>
            <person name="Chen H.Y."/>
            <person name="Chen S.E."/>
            <person name="Zhou L.G."/>
            <person name="Ni X.B."/>
            <person name="Tian J.H."/>
            <person name="Sheng Y."/>
            <person name="Liu T."/>
            <person name="Pan Y.S."/>
            <person name="Xia L.Y."/>
            <person name="Li J."/>
            <person name="Zhao F."/>
            <person name="Cao W.C."/>
        </authorList>
    </citation>
    <scope>NUCLEOTIDE SEQUENCE</scope>
    <source>
        <strain evidence="2">Rsan-2018</strain>
    </source>
</reference>
<keyword evidence="3" id="KW-1185">Reference proteome</keyword>
<protein>
    <submittedName>
        <fullName evidence="2">Uncharacterized protein</fullName>
    </submittedName>
</protein>
<evidence type="ECO:0000256" key="1">
    <source>
        <dbReference type="SAM" id="MobiDB-lite"/>
    </source>
</evidence>
<feature type="compositionally biased region" description="Polar residues" evidence="1">
    <location>
        <begin position="72"/>
        <end position="85"/>
    </location>
</feature>
<sequence>MALLKCLKCCNPNEEATPPSVLTNRVADPSSSRDTRADATSDKHPAIMDHDITSHHRGSRRIFPTTHPKLNRAQSHSTSYRNAPA</sequence>
<gene>
    <name evidence="2" type="ORF">HPB52_014316</name>
</gene>
<reference evidence="2" key="2">
    <citation type="submission" date="2021-09" db="EMBL/GenBank/DDBJ databases">
        <authorList>
            <person name="Jia N."/>
            <person name="Wang J."/>
            <person name="Shi W."/>
            <person name="Du L."/>
            <person name="Sun Y."/>
            <person name="Zhan W."/>
            <person name="Jiang J."/>
            <person name="Wang Q."/>
            <person name="Zhang B."/>
            <person name="Ji P."/>
            <person name="Sakyi L.B."/>
            <person name="Cui X."/>
            <person name="Yuan T."/>
            <person name="Jiang B."/>
            <person name="Yang W."/>
            <person name="Lam T.T.-Y."/>
            <person name="Chang Q."/>
            <person name="Ding S."/>
            <person name="Wang X."/>
            <person name="Zhu J."/>
            <person name="Ruan X."/>
            <person name="Zhao L."/>
            <person name="Wei J."/>
            <person name="Que T."/>
            <person name="Du C."/>
            <person name="Cheng J."/>
            <person name="Dai P."/>
            <person name="Han X."/>
            <person name="Huang E."/>
            <person name="Gao Y."/>
            <person name="Liu J."/>
            <person name="Shao H."/>
            <person name="Ye R."/>
            <person name="Li L."/>
            <person name="Wei W."/>
            <person name="Wang X."/>
            <person name="Wang C."/>
            <person name="Huo Q."/>
            <person name="Li W."/>
            <person name="Guo W."/>
            <person name="Chen H."/>
            <person name="Chen S."/>
            <person name="Zhou L."/>
            <person name="Zhou L."/>
            <person name="Ni X."/>
            <person name="Tian J."/>
            <person name="Zhou Y."/>
            <person name="Sheng Y."/>
            <person name="Liu T."/>
            <person name="Pan Y."/>
            <person name="Xia L."/>
            <person name="Li J."/>
            <person name="Zhao F."/>
            <person name="Cao W."/>
        </authorList>
    </citation>
    <scope>NUCLEOTIDE SEQUENCE</scope>
    <source>
        <strain evidence="2">Rsan-2018</strain>
        <tissue evidence="2">Larvae</tissue>
    </source>
</reference>
<dbReference type="Proteomes" id="UP000821837">
    <property type="component" value="Chromosome 3"/>
</dbReference>
<name>A0A9D4Q063_RHISA</name>
<proteinExistence type="predicted"/>
<feature type="region of interest" description="Disordered" evidence="1">
    <location>
        <begin position="13"/>
        <end position="85"/>
    </location>
</feature>
<organism evidence="2 3">
    <name type="scientific">Rhipicephalus sanguineus</name>
    <name type="common">Brown dog tick</name>
    <name type="synonym">Ixodes sanguineus</name>
    <dbReference type="NCBI Taxonomy" id="34632"/>
    <lineage>
        <taxon>Eukaryota</taxon>
        <taxon>Metazoa</taxon>
        <taxon>Ecdysozoa</taxon>
        <taxon>Arthropoda</taxon>
        <taxon>Chelicerata</taxon>
        <taxon>Arachnida</taxon>
        <taxon>Acari</taxon>
        <taxon>Parasitiformes</taxon>
        <taxon>Ixodida</taxon>
        <taxon>Ixodoidea</taxon>
        <taxon>Ixodidae</taxon>
        <taxon>Rhipicephalinae</taxon>
        <taxon>Rhipicephalus</taxon>
        <taxon>Rhipicephalus</taxon>
    </lineage>
</organism>
<accession>A0A9D4Q063</accession>